<accession>I4Z4I8</accession>
<dbReference type="OrthoDB" id="7277438at2"/>
<dbReference type="HOGENOM" id="CLU_120010_0_0_5"/>
<dbReference type="Gene3D" id="3.40.50.1010">
    <property type="entry name" value="5'-nuclease"/>
    <property type="match status" value="1"/>
</dbReference>
<dbReference type="EMBL" id="JH660633">
    <property type="protein sequence ID" value="EIM31130.1"/>
    <property type="molecule type" value="Genomic_DNA"/>
</dbReference>
<dbReference type="Proteomes" id="UP000003947">
    <property type="component" value="Unassembled WGS sequence"/>
</dbReference>
<evidence type="ECO:0000313" key="3">
    <source>
        <dbReference type="Proteomes" id="UP000003947"/>
    </source>
</evidence>
<dbReference type="RefSeq" id="WP_009488593.1">
    <property type="nucleotide sequence ID" value="NZ_CP141049.1"/>
</dbReference>
<dbReference type="eggNOG" id="COG1487">
    <property type="taxonomic scope" value="Bacteria"/>
</dbReference>
<sequence length="143" mass="15786">MPDTNVYINPSAGRLPPAAQSLLLNGLLWHSSICLGEVAIGVGNYNPASPDWDASRRQYAGLIASIPETRIRKPDEQTWIEAGLIAGILARTQGYQPHQRKECLNDALIYLSAAKEGIPVLTSNRDEFDVIQQIAKRGMFVHY</sequence>
<dbReference type="InterPro" id="IPR002716">
    <property type="entry name" value="PIN_dom"/>
</dbReference>
<protein>
    <submittedName>
        <fullName evidence="2">Putative nucleic acid-binding protein</fullName>
    </submittedName>
</protein>
<dbReference type="InterPro" id="IPR029060">
    <property type="entry name" value="PIN-like_dom_sf"/>
</dbReference>
<dbReference type="STRING" id="864069.MicloDRAFT_00001180"/>
<gene>
    <name evidence="2" type="ORF">MicloDRAFT_00001180</name>
</gene>
<feature type="domain" description="PIN" evidence="1">
    <location>
        <begin position="2"/>
        <end position="130"/>
    </location>
</feature>
<name>I4Z4I8_9HYPH</name>
<reference evidence="2 3" key="1">
    <citation type="submission" date="2012-02" db="EMBL/GenBank/DDBJ databases">
        <title>Improved High-Quality Draft sequence of Microvirga sp. WSM3557.</title>
        <authorList>
            <consortium name="US DOE Joint Genome Institute"/>
            <person name="Lucas S."/>
            <person name="Han J."/>
            <person name="Lapidus A."/>
            <person name="Cheng J.-F."/>
            <person name="Goodwin L."/>
            <person name="Pitluck S."/>
            <person name="Peters L."/>
            <person name="Zhang X."/>
            <person name="Detter J.C."/>
            <person name="Han C."/>
            <person name="Tapia R."/>
            <person name="Land M."/>
            <person name="Hauser L."/>
            <person name="Kyrpides N."/>
            <person name="Ivanova N."/>
            <person name="Pagani I."/>
            <person name="Brau L."/>
            <person name="Yates R."/>
            <person name="O'Hara G."/>
            <person name="Rui T."/>
            <person name="Howieson J."/>
            <person name="Reeve W."/>
            <person name="Woyke T."/>
        </authorList>
    </citation>
    <scope>NUCLEOTIDE SEQUENCE [LARGE SCALE GENOMIC DNA]</scope>
    <source>
        <strain evidence="2 3">WSM3557</strain>
    </source>
</reference>
<dbReference type="Pfam" id="PF01850">
    <property type="entry name" value="PIN"/>
    <property type="match status" value="1"/>
</dbReference>
<evidence type="ECO:0000313" key="2">
    <source>
        <dbReference type="EMBL" id="EIM31130.1"/>
    </source>
</evidence>
<dbReference type="AlphaFoldDB" id="I4Z4I8"/>
<evidence type="ECO:0000259" key="1">
    <source>
        <dbReference type="Pfam" id="PF01850"/>
    </source>
</evidence>
<keyword evidence="3" id="KW-1185">Reference proteome</keyword>
<dbReference type="SUPFAM" id="SSF88723">
    <property type="entry name" value="PIN domain-like"/>
    <property type="match status" value="1"/>
</dbReference>
<proteinExistence type="predicted"/>
<dbReference type="PATRIC" id="fig|864069.3.peg.121"/>
<organism evidence="2 3">
    <name type="scientific">Microvirga lotononidis</name>
    <dbReference type="NCBI Taxonomy" id="864069"/>
    <lineage>
        <taxon>Bacteria</taxon>
        <taxon>Pseudomonadati</taxon>
        <taxon>Pseudomonadota</taxon>
        <taxon>Alphaproteobacteria</taxon>
        <taxon>Hyphomicrobiales</taxon>
        <taxon>Methylobacteriaceae</taxon>
        <taxon>Microvirga</taxon>
    </lineage>
</organism>